<feature type="binding site" evidence="6">
    <location>
        <position position="370"/>
    </location>
    <ligand>
        <name>S-adenosyl-L-methionine</name>
        <dbReference type="ChEBI" id="CHEBI:59789"/>
    </ligand>
</feature>
<dbReference type="GO" id="GO:0032259">
    <property type="term" value="P:methylation"/>
    <property type="evidence" value="ECO:0007669"/>
    <property type="project" value="UniProtKB-KW"/>
</dbReference>
<dbReference type="Gene3D" id="2.40.50.1070">
    <property type="match status" value="1"/>
</dbReference>
<dbReference type="GO" id="GO:0003723">
    <property type="term" value="F:RNA binding"/>
    <property type="evidence" value="ECO:0007669"/>
    <property type="project" value="TreeGrafter"/>
</dbReference>
<dbReference type="CDD" id="cd02440">
    <property type="entry name" value="AdoMet_MTases"/>
    <property type="match status" value="1"/>
</dbReference>
<name>A0A8D8SQR7_9HEMI</name>
<dbReference type="PANTHER" id="PTHR45904">
    <property type="entry name" value="TRNA (URACIL-5-)-METHYLTRANSFERASE"/>
    <property type="match status" value="1"/>
</dbReference>
<feature type="region of interest" description="Disordered" evidence="7">
    <location>
        <begin position="725"/>
        <end position="755"/>
    </location>
</feature>
<dbReference type="AlphaFoldDB" id="A0A8D8SQR7"/>
<evidence type="ECO:0000256" key="2">
    <source>
        <dbReference type="ARBA" id="ARBA00022679"/>
    </source>
</evidence>
<keyword evidence="3 6" id="KW-0949">S-adenosyl-L-methionine</keyword>
<feature type="compositionally biased region" description="Gly residues" evidence="7">
    <location>
        <begin position="726"/>
        <end position="748"/>
    </location>
</feature>
<dbReference type="GO" id="GO:0030697">
    <property type="term" value="F:tRNA (uracil(54)-C5)-methyltransferase activity, S-adenosyl methionine-dependent"/>
    <property type="evidence" value="ECO:0007669"/>
    <property type="project" value="UniProtKB-EC"/>
</dbReference>
<feature type="domain" description="Methyltransferase" evidence="8">
    <location>
        <begin position="291"/>
        <end position="358"/>
    </location>
</feature>
<proteinExistence type="inferred from homology"/>
<dbReference type="EC" id="2.1.1.35" evidence="4"/>
<dbReference type="PANTHER" id="PTHR45904:SF2">
    <property type="entry name" value="TRNA (URACIL-5-)-METHYLTRANSFERASE HOMOLOG A"/>
    <property type="match status" value="1"/>
</dbReference>
<evidence type="ECO:0000256" key="4">
    <source>
        <dbReference type="ARBA" id="ARBA00033763"/>
    </source>
</evidence>
<dbReference type="EMBL" id="HBUF01573070">
    <property type="protein sequence ID" value="CAG6767312.1"/>
    <property type="molecule type" value="Transcribed_RNA"/>
</dbReference>
<evidence type="ECO:0000256" key="6">
    <source>
        <dbReference type="PROSITE-ProRule" id="PRU01024"/>
    </source>
</evidence>
<comment type="similarity">
    <text evidence="6">Belongs to the class I-like SAM-binding methyltransferase superfamily. RNA M5U methyltransferase family.</text>
</comment>
<reference evidence="9" key="1">
    <citation type="submission" date="2021-05" db="EMBL/GenBank/DDBJ databases">
        <authorList>
            <person name="Alioto T."/>
            <person name="Alioto T."/>
            <person name="Gomez Garrido J."/>
        </authorList>
    </citation>
    <scope>NUCLEOTIDE SEQUENCE</scope>
</reference>
<dbReference type="Gene3D" id="3.40.50.150">
    <property type="entry name" value="Vaccinia Virus protein VP39"/>
    <property type="match status" value="1"/>
</dbReference>
<evidence type="ECO:0000313" key="9">
    <source>
        <dbReference type="EMBL" id="CAG6674214.1"/>
    </source>
</evidence>
<comment type="caution">
    <text evidence="6">Lacks conserved residue(s) required for the propagation of feature annotation.</text>
</comment>
<comment type="catalytic activity">
    <reaction evidence="5">
        <text>uridine(54) in tRNA + S-adenosyl-L-methionine = 5-methyluridine(54) in tRNA + S-adenosyl-L-homocysteine + H(+)</text>
        <dbReference type="Rhea" id="RHEA:42712"/>
        <dbReference type="Rhea" id="RHEA-COMP:10167"/>
        <dbReference type="Rhea" id="RHEA-COMP:10193"/>
        <dbReference type="ChEBI" id="CHEBI:15378"/>
        <dbReference type="ChEBI" id="CHEBI:57856"/>
        <dbReference type="ChEBI" id="CHEBI:59789"/>
        <dbReference type="ChEBI" id="CHEBI:65315"/>
        <dbReference type="ChEBI" id="CHEBI:74447"/>
        <dbReference type="EC" id="2.1.1.35"/>
    </reaction>
    <physiologicalReaction direction="left-to-right" evidence="5">
        <dbReference type="Rhea" id="RHEA:42713"/>
    </physiologicalReaction>
</comment>
<dbReference type="EMBL" id="HBUF01233302">
    <property type="protein sequence ID" value="CAG6674214.1"/>
    <property type="molecule type" value="Transcribed_RNA"/>
</dbReference>
<dbReference type="InterPro" id="IPR029063">
    <property type="entry name" value="SAM-dependent_MTases_sf"/>
</dbReference>
<dbReference type="PROSITE" id="PS51687">
    <property type="entry name" value="SAM_MT_RNA_M5U"/>
    <property type="match status" value="1"/>
</dbReference>
<evidence type="ECO:0000256" key="1">
    <source>
        <dbReference type="ARBA" id="ARBA00022603"/>
    </source>
</evidence>
<protein>
    <recommendedName>
        <fullName evidence="4">tRNA (uracil(54)-C(5))-methyltransferase</fullName>
        <ecNumber evidence="4">2.1.1.35</ecNumber>
    </recommendedName>
</protein>
<evidence type="ECO:0000256" key="5">
    <source>
        <dbReference type="ARBA" id="ARBA00047278"/>
    </source>
</evidence>
<dbReference type="InterPro" id="IPR025714">
    <property type="entry name" value="Methyltranfer_dom"/>
</dbReference>
<evidence type="ECO:0000256" key="7">
    <source>
        <dbReference type="SAM" id="MobiDB-lite"/>
    </source>
</evidence>
<accession>A0A8D8SQR7</accession>
<keyword evidence="1 6" id="KW-0489">Methyltransferase</keyword>
<dbReference type="EMBL" id="HBUF01350462">
    <property type="protein sequence ID" value="CAG6713291.1"/>
    <property type="molecule type" value="Transcribed_RNA"/>
</dbReference>
<dbReference type="Pfam" id="PF13847">
    <property type="entry name" value="Methyltransf_31"/>
    <property type="match status" value="1"/>
</dbReference>
<evidence type="ECO:0000259" key="8">
    <source>
        <dbReference type="Pfam" id="PF13847"/>
    </source>
</evidence>
<dbReference type="InterPro" id="IPR010280">
    <property type="entry name" value="U5_MeTrfase_fam"/>
</dbReference>
<organism evidence="9">
    <name type="scientific">Cacopsylla melanoneura</name>
    <dbReference type="NCBI Taxonomy" id="428564"/>
    <lineage>
        <taxon>Eukaryota</taxon>
        <taxon>Metazoa</taxon>
        <taxon>Ecdysozoa</taxon>
        <taxon>Arthropoda</taxon>
        <taxon>Hexapoda</taxon>
        <taxon>Insecta</taxon>
        <taxon>Pterygota</taxon>
        <taxon>Neoptera</taxon>
        <taxon>Paraneoptera</taxon>
        <taxon>Hemiptera</taxon>
        <taxon>Sternorrhyncha</taxon>
        <taxon>Psylloidea</taxon>
        <taxon>Psyllidae</taxon>
        <taxon>Psyllinae</taxon>
        <taxon>Cacopsylla</taxon>
    </lineage>
</organism>
<dbReference type="SUPFAM" id="SSF53335">
    <property type="entry name" value="S-adenosyl-L-methionine-dependent methyltransferases"/>
    <property type="match status" value="1"/>
</dbReference>
<dbReference type="InterPro" id="IPR045850">
    <property type="entry name" value="TRM2_met"/>
</dbReference>
<feature type="binding site" evidence="6">
    <location>
        <position position="320"/>
    </location>
    <ligand>
        <name>S-adenosyl-L-methionine</name>
        <dbReference type="ChEBI" id="CHEBI:59789"/>
    </ligand>
</feature>
<keyword evidence="2 6" id="KW-0808">Transferase</keyword>
<evidence type="ECO:0000256" key="3">
    <source>
        <dbReference type="ARBA" id="ARBA00022691"/>
    </source>
</evidence>
<dbReference type="GO" id="GO:0006396">
    <property type="term" value="P:RNA processing"/>
    <property type="evidence" value="ECO:0007669"/>
    <property type="project" value="InterPro"/>
</dbReference>
<sequence>MAEVNGAVKRPAESVFDIDNLTKKFKSEDGAKEESQGTSLPYRNIPYQEQLEKKQAEVEIIVKAFSISFLKRYPQFTKWYNDVFLESRFRLDTIMKSPKTMAYRNKCELTVGYNPEQGKLCAGPRISNGEDGKVQVGPCTEDLIHLPPSMIQIAQDFSNFLDKWNYLEEKCPWYNLFIRSTKSGEHMLIVIVREDSQDILKERKNELVKYYTDDYTLQHAIKSIYIQPRKEDCTKKSFELEFLHAHGSEFLVEDLLDIKLIVTPGIFFRINTYSAEVLFQKTLDAGDLKRKSTLVLDLWCGCGELSLLAAKRSNFVIGIDPSKWNIKKAQFMARYNKVRNIEFIIAKPEDGIKQIWQRLPMAEEIVIIADPPTLCKMYSFGEMLAEMPNVKRFLYLYSSHKLHLVKNLVSLTEASFLPTRIIPVDVSPHNVRLELIASLKRVDPHEKPLVGPGAVPALPPADWIEDIERRAFAMGMAKAMAAAAPALPARRPLPEFGGEEEYGAWGEEGLGGGYGAPAARGSFGGRGARGAPAARGGGYGAGRDAAPATGFGGGKGKFGGGGYGGGYDDYEAPAGGYGGAPASRGFGRDAGAGFGRDSGSRFGRDSGAGFGRESGAGFGRDSGAGFGAGNAAGGYGAGFGKGRGGGRGASAAGGGYGTERRNFGGFGAAEPAGYGGAGGYDEGYEEYGASFGSGFAAKRGRGNSSAGGFNKDGFGRSGFSVDAGGDFSGGFRGGRGRGSSGARGGSRGRGGRGGR</sequence>